<evidence type="ECO:0000313" key="2">
    <source>
        <dbReference type="Proteomes" id="UP001173801"/>
    </source>
</evidence>
<dbReference type="EMBL" id="JANURM010000004">
    <property type="protein sequence ID" value="MDL0088702.1"/>
    <property type="molecule type" value="Genomic_DNA"/>
</dbReference>
<dbReference type="Proteomes" id="UP001173801">
    <property type="component" value="Unassembled WGS sequence"/>
</dbReference>
<evidence type="ECO:0000313" key="1">
    <source>
        <dbReference type="EMBL" id="MDL0088702.1"/>
    </source>
</evidence>
<accession>A0ABT7HP41</accession>
<dbReference type="RefSeq" id="WP_284937363.1">
    <property type="nucleotide sequence ID" value="NZ_JANURM010000004.1"/>
</dbReference>
<keyword evidence="2" id="KW-1185">Reference proteome</keyword>
<sequence length="166" mass="18822">MGIKSYEFSYETQSKEHLSTNFGADFNTEAKVKGVGGELNASANLNKNKTQTQHTHQIQKHENMNETSVSSDELKKFIKDEEINLNALPSFFGERVKFYLKTGQISGKIENCEKLSSSLKENTEFLASLNAQITLLPSFISANLNMNFAQKRTYEFAKSITYKIKF</sequence>
<proteinExistence type="predicted"/>
<comment type="caution">
    <text evidence="1">The sequence shown here is derived from an EMBL/GenBank/DDBJ whole genome shotgun (WGS) entry which is preliminary data.</text>
</comment>
<organism evidence="1 2">
    <name type="scientific">Campylobacter gastrosuis</name>
    <dbReference type="NCBI Taxonomy" id="2974576"/>
    <lineage>
        <taxon>Bacteria</taxon>
        <taxon>Pseudomonadati</taxon>
        <taxon>Campylobacterota</taxon>
        <taxon>Epsilonproteobacteria</taxon>
        <taxon>Campylobacterales</taxon>
        <taxon>Campylobacteraceae</taxon>
        <taxon>Campylobacter</taxon>
    </lineage>
</organism>
<reference evidence="1" key="2">
    <citation type="journal article" date="2023" name="Microorganisms">
        <title>Isolation and Genomic Characteristics of Cat-Borne Campylobacter felis sp. nov. and Sheep-Borne Campylobacter ovis sp. nov.</title>
        <authorList>
            <person name="Wang H."/>
            <person name="Li Y."/>
            <person name="Gu Y."/>
            <person name="Zhou G."/>
            <person name="Chen X."/>
            <person name="Zhang X."/>
            <person name="Shao Z."/>
            <person name="Zhang J."/>
            <person name="Zhang M."/>
        </authorList>
    </citation>
    <scope>NUCLEOTIDE SEQUENCE</scope>
    <source>
        <strain evidence="1">PS10</strain>
    </source>
</reference>
<gene>
    <name evidence="1" type="ORF">NYG85_04850</name>
</gene>
<protein>
    <submittedName>
        <fullName evidence="1">Uncharacterized protein</fullName>
    </submittedName>
</protein>
<reference evidence="1" key="1">
    <citation type="submission" date="2022-08" db="EMBL/GenBank/DDBJ databases">
        <authorList>
            <person name="Wang H."/>
        </authorList>
    </citation>
    <scope>NUCLEOTIDE SEQUENCE</scope>
    <source>
        <strain evidence="1">PS10</strain>
    </source>
</reference>
<name>A0ABT7HP41_9BACT</name>